<dbReference type="InterPro" id="IPR010317">
    <property type="entry name" value="WxLIP_PGBD"/>
</dbReference>
<keyword evidence="1" id="KW-0472">Membrane</keyword>
<proteinExistence type="predicted"/>
<evidence type="ECO:0000256" key="1">
    <source>
        <dbReference type="SAM" id="Phobius"/>
    </source>
</evidence>
<dbReference type="OrthoDB" id="2148359at2"/>
<comment type="caution">
    <text evidence="5">The sequence shown here is derived from an EMBL/GenBank/DDBJ whole genome shotgun (WGS) entry which is preliminary data.</text>
</comment>
<keyword evidence="1" id="KW-1133">Transmembrane helix</keyword>
<feature type="domain" description="WxL Interacting Protein peptidoglycan binding" evidence="3">
    <location>
        <begin position="27"/>
        <end position="142"/>
    </location>
</feature>
<evidence type="ECO:0000256" key="2">
    <source>
        <dbReference type="SAM" id="SignalP"/>
    </source>
</evidence>
<keyword evidence="6" id="KW-1185">Reference proteome</keyword>
<evidence type="ECO:0000313" key="6">
    <source>
        <dbReference type="Proteomes" id="UP000294843"/>
    </source>
</evidence>
<feature type="chain" id="PRO_5020880349" evidence="2">
    <location>
        <begin position="21"/>
        <end position="329"/>
    </location>
</feature>
<feature type="domain" description="WxL Interacting Protein host binding" evidence="4">
    <location>
        <begin position="153"/>
        <end position="289"/>
    </location>
</feature>
<accession>A0A4R6C1Q7</accession>
<dbReference type="Proteomes" id="UP000294843">
    <property type="component" value="Unassembled WGS sequence"/>
</dbReference>
<name>A0A4R6C1Q7_9STAP</name>
<feature type="signal peptide" evidence="2">
    <location>
        <begin position="1"/>
        <end position="20"/>
    </location>
</feature>
<organism evidence="5 6">
    <name type="scientific">Macrococcus bovicus</name>
    <dbReference type="NCBI Taxonomy" id="69968"/>
    <lineage>
        <taxon>Bacteria</taxon>
        <taxon>Bacillati</taxon>
        <taxon>Bacillota</taxon>
        <taxon>Bacilli</taxon>
        <taxon>Bacillales</taxon>
        <taxon>Staphylococcaceae</taxon>
        <taxon>Macrococcus</taxon>
    </lineage>
</organism>
<dbReference type="AlphaFoldDB" id="A0A4R6C1Q7"/>
<gene>
    <name evidence="5" type="ORF">ERX55_03080</name>
</gene>
<evidence type="ECO:0000313" key="5">
    <source>
        <dbReference type="EMBL" id="TDM14936.1"/>
    </source>
</evidence>
<dbReference type="Pfam" id="PF06030">
    <property type="entry name" value="WxLIP_PGBD"/>
    <property type="match status" value="1"/>
</dbReference>
<reference evidence="5 6" key="1">
    <citation type="submission" date="2019-01" db="EMBL/GenBank/DDBJ databases">
        <title>Draft genome sequences of the type strains of six Macrococcus species.</title>
        <authorList>
            <person name="Mazhar S."/>
            <person name="Altermann E."/>
            <person name="Hill C."/>
            <person name="Mcauliffe O."/>
        </authorList>
    </citation>
    <scope>NUCLEOTIDE SEQUENCE [LARGE SCALE GENOMIC DNA]</scope>
    <source>
        <strain evidence="5 6">ATCC 51825</strain>
    </source>
</reference>
<sequence>MKKMIFVLITLLLVPSAAYADTGDVPFSVAPVFPDNQSEEITDYFDLEMKPGDEQQLKVKLFNTTAKMKEITISANSAVTNGNGLIVYDGSLKSEQQQPFSELAEVKEKTVKLAPGETRTTSIKVKAPDKDFDGELLGGLHFLQKADTDETGSVQIKNNYAYVIAVRLHEQGNDTAVEPKLSLKKVKPALAGYRTAVKATFVNEEPVRMSKLKFDAQVFRKGSDKPLYVQSIDSFAIAPDGTFEVPMLLNNQPLEAGDYIYKATFKDGSQTYPLQKEFTINREQAEKVNSQAIELDKQTNWWLYIAAALLAIIGLLIYLVVRLSRKVKG</sequence>
<evidence type="ECO:0000259" key="4">
    <source>
        <dbReference type="Pfam" id="PF11797"/>
    </source>
</evidence>
<dbReference type="Pfam" id="PF11797">
    <property type="entry name" value="WxLIP_HBD"/>
    <property type="match status" value="1"/>
</dbReference>
<keyword evidence="2" id="KW-0732">Signal</keyword>
<keyword evidence="1" id="KW-0812">Transmembrane</keyword>
<dbReference type="EMBL" id="SCWF01000002">
    <property type="protein sequence ID" value="TDM14936.1"/>
    <property type="molecule type" value="Genomic_DNA"/>
</dbReference>
<dbReference type="InterPro" id="IPR021759">
    <property type="entry name" value="WxLIP_HBD"/>
</dbReference>
<feature type="transmembrane region" description="Helical" evidence="1">
    <location>
        <begin position="301"/>
        <end position="321"/>
    </location>
</feature>
<evidence type="ECO:0000259" key="3">
    <source>
        <dbReference type="Pfam" id="PF06030"/>
    </source>
</evidence>
<protein>
    <submittedName>
        <fullName evidence="5">DUF916 and DUF3324 domain-containing protein</fullName>
    </submittedName>
</protein>
<dbReference type="RefSeq" id="WP_133451130.1">
    <property type="nucleotide sequence ID" value="NZ_SCWF01000002.1"/>
</dbReference>